<dbReference type="InterPro" id="IPR011766">
    <property type="entry name" value="TPP_enzyme_TPP-bd"/>
</dbReference>
<keyword evidence="10" id="KW-0456">Lyase</keyword>
<dbReference type="GO" id="GO:0000949">
    <property type="term" value="P:aromatic amino acid family catabolic process to alcohol via Ehrlich pathway"/>
    <property type="evidence" value="ECO:0007669"/>
    <property type="project" value="TreeGrafter"/>
</dbReference>
<dbReference type="InterPro" id="IPR029061">
    <property type="entry name" value="THDP-binding"/>
</dbReference>
<feature type="domain" description="Thiamine pyrophosphate enzyme TPP-binding" evidence="14">
    <location>
        <begin position="397"/>
        <end position="473"/>
    </location>
</feature>
<keyword evidence="6 11" id="KW-0479">Metal-binding</keyword>
<dbReference type="EC" id="4.1.1.1" evidence="4"/>
<evidence type="ECO:0000313" key="16">
    <source>
        <dbReference type="EMBL" id="KAJ5130431.1"/>
    </source>
</evidence>
<proteinExistence type="inferred from homology"/>
<evidence type="ECO:0000256" key="6">
    <source>
        <dbReference type="ARBA" id="ARBA00022723"/>
    </source>
</evidence>
<dbReference type="SUPFAM" id="SSF52467">
    <property type="entry name" value="DHS-like NAD/FAD-binding domain"/>
    <property type="match status" value="1"/>
</dbReference>
<dbReference type="InterPro" id="IPR029035">
    <property type="entry name" value="DHS-like_NAD/FAD-binding_dom"/>
</dbReference>
<dbReference type="GO" id="GO:0005829">
    <property type="term" value="C:cytosol"/>
    <property type="evidence" value="ECO:0007669"/>
    <property type="project" value="TreeGrafter"/>
</dbReference>
<dbReference type="InterPro" id="IPR012110">
    <property type="entry name" value="PDC/IPDC-like"/>
</dbReference>
<feature type="binding site" evidence="11">
    <location>
        <position position="466"/>
    </location>
    <ligand>
        <name>Mg(2+)</name>
        <dbReference type="ChEBI" id="CHEBI:18420"/>
    </ligand>
</feature>
<name>A0A9W9L0S5_9EURO</name>
<evidence type="ECO:0000256" key="11">
    <source>
        <dbReference type="PIRSR" id="PIRSR036565-2"/>
    </source>
</evidence>
<feature type="binding site" evidence="11">
    <location>
        <position position="464"/>
    </location>
    <ligand>
        <name>Mg(2+)</name>
        <dbReference type="ChEBI" id="CHEBI:18420"/>
    </ligand>
</feature>
<comment type="caution">
    <text evidence="16">The sequence shown here is derived from an EMBL/GenBank/DDBJ whole genome shotgun (WGS) entry which is preliminary data.</text>
</comment>
<dbReference type="Pfam" id="PF02776">
    <property type="entry name" value="TPP_enzyme_N"/>
    <property type="match status" value="1"/>
</dbReference>
<dbReference type="EMBL" id="JAPQKL010000005">
    <property type="protein sequence ID" value="KAJ5130431.1"/>
    <property type="molecule type" value="Genomic_DNA"/>
</dbReference>
<dbReference type="GO" id="GO:0030976">
    <property type="term" value="F:thiamine pyrophosphate binding"/>
    <property type="evidence" value="ECO:0007669"/>
    <property type="project" value="InterPro"/>
</dbReference>
<keyword evidence="17" id="KW-1185">Reference proteome</keyword>
<organism evidence="16 17">
    <name type="scientific">Penicillium bovifimosum</name>
    <dbReference type="NCBI Taxonomy" id="126998"/>
    <lineage>
        <taxon>Eukaryota</taxon>
        <taxon>Fungi</taxon>
        <taxon>Dikarya</taxon>
        <taxon>Ascomycota</taxon>
        <taxon>Pezizomycotina</taxon>
        <taxon>Eurotiomycetes</taxon>
        <taxon>Eurotiomycetidae</taxon>
        <taxon>Eurotiales</taxon>
        <taxon>Aspergillaceae</taxon>
        <taxon>Penicillium</taxon>
    </lineage>
</organism>
<evidence type="ECO:0000259" key="15">
    <source>
        <dbReference type="Pfam" id="PF02776"/>
    </source>
</evidence>
<evidence type="ECO:0000256" key="4">
    <source>
        <dbReference type="ARBA" id="ARBA00013202"/>
    </source>
</evidence>
<comment type="cofactor">
    <cofactor evidence="2">
        <name>thiamine diphosphate</name>
        <dbReference type="ChEBI" id="CHEBI:58937"/>
    </cofactor>
</comment>
<dbReference type="PANTHER" id="PTHR43452">
    <property type="entry name" value="PYRUVATE DECARBOXYLASE"/>
    <property type="match status" value="1"/>
</dbReference>
<dbReference type="OrthoDB" id="3970464at2759"/>
<dbReference type="InterPro" id="IPR012000">
    <property type="entry name" value="Thiamin_PyroP_enz_cen_dom"/>
</dbReference>
<gene>
    <name evidence="16" type="ORF">N7515_006470</name>
</gene>
<dbReference type="Proteomes" id="UP001149079">
    <property type="component" value="Unassembled WGS sequence"/>
</dbReference>
<evidence type="ECO:0000256" key="7">
    <source>
        <dbReference type="ARBA" id="ARBA00022793"/>
    </source>
</evidence>
<dbReference type="PIRSF" id="PIRSF036565">
    <property type="entry name" value="Pyruvt_ip_decrb"/>
    <property type="match status" value="1"/>
</dbReference>
<feature type="binding site" evidence="11">
    <location>
        <position position="437"/>
    </location>
    <ligand>
        <name>Mg(2+)</name>
        <dbReference type="ChEBI" id="CHEBI:18420"/>
    </ligand>
</feature>
<evidence type="ECO:0000256" key="8">
    <source>
        <dbReference type="ARBA" id="ARBA00022842"/>
    </source>
</evidence>
<comment type="catalytic activity">
    <reaction evidence="1">
        <text>a 2-oxocarboxylate + H(+) = an aldehyde + CO2</text>
        <dbReference type="Rhea" id="RHEA:11628"/>
        <dbReference type="ChEBI" id="CHEBI:15378"/>
        <dbReference type="ChEBI" id="CHEBI:16526"/>
        <dbReference type="ChEBI" id="CHEBI:17478"/>
        <dbReference type="ChEBI" id="CHEBI:35179"/>
        <dbReference type="EC" id="4.1.1.1"/>
    </reaction>
</comment>
<dbReference type="PANTHER" id="PTHR43452:SF11">
    <property type="entry name" value="PYRUVATE DECARBOXYLASE"/>
    <property type="match status" value="1"/>
</dbReference>
<keyword evidence="7" id="KW-0210">Decarboxylase</keyword>
<dbReference type="RefSeq" id="XP_056520810.1">
    <property type="nucleotide sequence ID" value="XM_056667214.1"/>
</dbReference>
<accession>A0A9W9L0S5</accession>
<sequence>MTQDIKLADYLFTRLRQLGVDSMFGVPGDYNLRLLDFVGPAGLHWVGNCNELNAAYAADGYGRIKGLSALITTYGVGELSALNGIAGAYAENTPVVHIVGTPPRPLQSSRAFMHHTFSDGDYRRFANMSIHITAAQARLEDATTAPERIDHVLRQALIHSRPVYLEVPDDMPDVLVSAANLKTEIRIPEPPSSTLEPQVLARILERLYSAKRPFILVDGESTALGIVEQLDSLIKATNWPTWTTVYGKGLVDEQLPNAYGLYAAAFGDKPAQEYFAEADLVLSFGPHNSDTNTYFYTTVPKTAVAITFSGSTVQIDNDTYRDLSAHKILSTLLNDLDTTRLVNAPAPPKQETTLSDIQDTDALAQTNFYRLVNPLFREGDIILTETGTAAHGAAFFGAVTWLSIGFMLPATLGTALAQRELNKDTASKAQTVLFIGDGSLQMTAQEISVMIREKLNIVIFIINNDGYTIERVIHGRKQVYNDVPFWRHAQALNYFGADEEHAKQNTFTARTCGELREVLDNGKIRNGEGVRLVEVFMDREDVQGALLYLLNKQLAQEKEEAEAK</sequence>
<dbReference type="InterPro" id="IPR047213">
    <property type="entry name" value="TPP_PYR_PDC_IPDC-like"/>
</dbReference>
<evidence type="ECO:0000259" key="14">
    <source>
        <dbReference type="Pfam" id="PF02775"/>
    </source>
</evidence>
<reference evidence="16" key="2">
    <citation type="journal article" date="2023" name="IMA Fungus">
        <title>Comparative genomic study of the Penicillium genus elucidates a diverse pangenome and 15 lateral gene transfer events.</title>
        <authorList>
            <person name="Petersen C."/>
            <person name="Sorensen T."/>
            <person name="Nielsen M.R."/>
            <person name="Sondergaard T.E."/>
            <person name="Sorensen J.L."/>
            <person name="Fitzpatrick D.A."/>
            <person name="Frisvad J.C."/>
            <person name="Nielsen K.L."/>
        </authorList>
    </citation>
    <scope>NUCLEOTIDE SEQUENCE</scope>
    <source>
        <strain evidence="16">IBT 22155</strain>
    </source>
</reference>
<dbReference type="GeneID" id="81406384"/>
<dbReference type="InterPro" id="IPR012001">
    <property type="entry name" value="Thiamin_PyroP_enz_TPP-bd_dom"/>
</dbReference>
<feature type="domain" description="Thiamine pyrophosphate enzyme central" evidence="13">
    <location>
        <begin position="200"/>
        <end position="320"/>
    </location>
</feature>
<dbReference type="Pfam" id="PF02775">
    <property type="entry name" value="TPP_enzyme_C"/>
    <property type="match status" value="1"/>
</dbReference>
<protein>
    <recommendedName>
        <fullName evidence="5">Pyruvate decarboxylase</fullName>
        <ecNumber evidence="4">4.1.1.1</ecNumber>
    </recommendedName>
</protein>
<dbReference type="GO" id="GO:0000287">
    <property type="term" value="F:magnesium ion binding"/>
    <property type="evidence" value="ECO:0007669"/>
    <property type="project" value="InterPro"/>
</dbReference>
<dbReference type="CDD" id="cd02005">
    <property type="entry name" value="TPP_PDC_IPDC"/>
    <property type="match status" value="1"/>
</dbReference>
<evidence type="ECO:0000256" key="9">
    <source>
        <dbReference type="ARBA" id="ARBA00023052"/>
    </source>
</evidence>
<evidence type="ECO:0000256" key="3">
    <source>
        <dbReference type="ARBA" id="ARBA00007812"/>
    </source>
</evidence>
<keyword evidence="8 11" id="KW-0460">Magnesium</keyword>
<dbReference type="Gene3D" id="3.40.50.970">
    <property type="match status" value="2"/>
</dbReference>
<reference evidence="16" key="1">
    <citation type="submission" date="2022-11" db="EMBL/GenBank/DDBJ databases">
        <authorList>
            <person name="Petersen C."/>
        </authorList>
    </citation>
    <scope>NUCLEOTIDE SEQUENCE</scope>
    <source>
        <strain evidence="16">IBT 22155</strain>
    </source>
</reference>
<feature type="domain" description="Thiamine pyrophosphate enzyme N-terminal TPP-binding" evidence="15">
    <location>
        <begin position="6"/>
        <end position="114"/>
    </location>
</feature>
<evidence type="ECO:0000256" key="5">
    <source>
        <dbReference type="ARBA" id="ARBA00014422"/>
    </source>
</evidence>
<keyword evidence="9 12" id="KW-0786">Thiamine pyrophosphate</keyword>
<dbReference type="GO" id="GO:0004737">
    <property type="term" value="F:pyruvate decarboxylase activity"/>
    <property type="evidence" value="ECO:0007669"/>
    <property type="project" value="UniProtKB-EC"/>
</dbReference>
<evidence type="ECO:0000256" key="12">
    <source>
        <dbReference type="RuleBase" id="RU362132"/>
    </source>
</evidence>
<evidence type="ECO:0000313" key="17">
    <source>
        <dbReference type="Proteomes" id="UP001149079"/>
    </source>
</evidence>
<dbReference type="FunFam" id="3.40.50.970:FF:000019">
    <property type="entry name" value="Pyruvate decarboxylase isozyme"/>
    <property type="match status" value="1"/>
</dbReference>
<evidence type="ECO:0000259" key="13">
    <source>
        <dbReference type="Pfam" id="PF00205"/>
    </source>
</evidence>
<dbReference type="Pfam" id="PF00205">
    <property type="entry name" value="TPP_enzyme_M"/>
    <property type="match status" value="1"/>
</dbReference>
<dbReference type="AlphaFoldDB" id="A0A9W9L0S5"/>
<dbReference type="InterPro" id="IPR047214">
    <property type="entry name" value="TPP_PDC_IPDC"/>
</dbReference>
<dbReference type="GO" id="GO:0005634">
    <property type="term" value="C:nucleus"/>
    <property type="evidence" value="ECO:0007669"/>
    <property type="project" value="TreeGrafter"/>
</dbReference>
<dbReference type="SUPFAM" id="SSF52518">
    <property type="entry name" value="Thiamin diphosphate-binding fold (THDP-binding)"/>
    <property type="match status" value="2"/>
</dbReference>
<dbReference type="Gene3D" id="3.40.50.1220">
    <property type="entry name" value="TPP-binding domain"/>
    <property type="match status" value="1"/>
</dbReference>
<dbReference type="FunFam" id="3.40.50.970:FF:000024">
    <property type="entry name" value="Pyruvate decarboxylase isozyme"/>
    <property type="match status" value="1"/>
</dbReference>
<comment type="similarity">
    <text evidence="3 12">Belongs to the TPP enzyme family.</text>
</comment>
<comment type="cofactor">
    <cofactor evidence="11">
        <name>Mg(2+)</name>
        <dbReference type="ChEBI" id="CHEBI:18420"/>
    </cofactor>
    <text evidence="11">Binds 1 Mg(2+) per subunit.</text>
</comment>
<dbReference type="CDD" id="cd07038">
    <property type="entry name" value="TPP_PYR_PDC_IPDC_like"/>
    <property type="match status" value="1"/>
</dbReference>
<evidence type="ECO:0000256" key="2">
    <source>
        <dbReference type="ARBA" id="ARBA00001964"/>
    </source>
</evidence>
<evidence type="ECO:0000256" key="1">
    <source>
        <dbReference type="ARBA" id="ARBA00001041"/>
    </source>
</evidence>
<evidence type="ECO:0000256" key="10">
    <source>
        <dbReference type="ARBA" id="ARBA00023239"/>
    </source>
</evidence>